<proteinExistence type="predicted"/>
<accession>A0ABQ1SNV6</accession>
<reference evidence="2" key="1">
    <citation type="journal article" date="2019" name="Int. J. Syst. Evol. Microbiol.">
        <title>The Global Catalogue of Microorganisms (GCM) 10K type strain sequencing project: providing services to taxonomists for standard genome sequencing and annotation.</title>
        <authorList>
            <consortium name="The Broad Institute Genomics Platform"/>
            <consortium name="The Broad Institute Genome Sequencing Center for Infectious Disease"/>
            <person name="Wu L."/>
            <person name="Ma J."/>
        </authorList>
    </citation>
    <scope>NUCLEOTIDE SEQUENCE [LARGE SCALE GENOMIC DNA]</scope>
    <source>
        <strain evidence="2">CGMCC 1.12931</strain>
    </source>
</reference>
<sequence>MEAINLKIDKSEITFIELINNNGNATSRERYKQKFKIINVCEVK</sequence>
<gene>
    <name evidence="1" type="ORF">GCM10010832_26300</name>
</gene>
<evidence type="ECO:0000313" key="2">
    <source>
        <dbReference type="Proteomes" id="UP000599179"/>
    </source>
</evidence>
<protein>
    <submittedName>
        <fullName evidence="1">Uncharacterized protein</fullName>
    </submittedName>
</protein>
<name>A0ABQ1SNV6_9FLAO</name>
<comment type="caution">
    <text evidence="1">The sequence shown here is derived from an EMBL/GenBank/DDBJ whole genome shotgun (WGS) entry which is preliminary data.</text>
</comment>
<organism evidence="1 2">
    <name type="scientific">Psychroflexus planctonicus</name>
    <dbReference type="NCBI Taxonomy" id="1526575"/>
    <lineage>
        <taxon>Bacteria</taxon>
        <taxon>Pseudomonadati</taxon>
        <taxon>Bacteroidota</taxon>
        <taxon>Flavobacteriia</taxon>
        <taxon>Flavobacteriales</taxon>
        <taxon>Flavobacteriaceae</taxon>
        <taxon>Psychroflexus</taxon>
    </lineage>
</organism>
<dbReference type="EMBL" id="BMGM01000016">
    <property type="protein sequence ID" value="GGE45105.1"/>
    <property type="molecule type" value="Genomic_DNA"/>
</dbReference>
<evidence type="ECO:0000313" key="1">
    <source>
        <dbReference type="EMBL" id="GGE45105.1"/>
    </source>
</evidence>
<dbReference type="Proteomes" id="UP000599179">
    <property type="component" value="Unassembled WGS sequence"/>
</dbReference>
<keyword evidence="2" id="KW-1185">Reference proteome</keyword>